<dbReference type="PANTHER" id="PTHR46230:SF7">
    <property type="entry name" value="BOLA-LIKE PROTEIN 1"/>
    <property type="match status" value="1"/>
</dbReference>
<feature type="region of interest" description="Disordered" evidence="2">
    <location>
        <begin position="25"/>
        <end position="48"/>
    </location>
</feature>
<gene>
    <name evidence="3" type="ORF">NQF64_03345</name>
</gene>
<sequence length="99" mass="11208">MTRAERMKAVLEEALMPSQLEIHDESARHRHHAHARSAQQEARGPGQVGETHYRLHIVSRHFDGIKPVERHRLVHQLLAAEFESGLHALSLTLKGEISA</sequence>
<evidence type="ECO:0000256" key="1">
    <source>
        <dbReference type="RuleBase" id="RU003860"/>
    </source>
</evidence>
<dbReference type="EMBL" id="JANIDW010000001">
    <property type="protein sequence ID" value="MCX5614284.1"/>
    <property type="molecule type" value="Genomic_DNA"/>
</dbReference>
<reference evidence="3 4" key="1">
    <citation type="submission" date="2022-07" db="EMBL/GenBank/DDBJ databases">
        <title>Bombella genomes.</title>
        <authorList>
            <person name="Harer L."/>
            <person name="Styblova S."/>
            <person name="Ehrmann M."/>
        </authorList>
    </citation>
    <scope>NUCLEOTIDE SEQUENCE [LARGE SCALE GENOMIC DNA]</scope>
    <source>
        <strain evidence="3 4">TMW 2.2558</strain>
    </source>
</reference>
<name>A0ABT3W7D0_9PROT</name>
<dbReference type="Gene3D" id="3.30.300.90">
    <property type="entry name" value="BolA-like"/>
    <property type="match status" value="1"/>
</dbReference>
<dbReference type="PANTHER" id="PTHR46230">
    <property type="match status" value="1"/>
</dbReference>
<dbReference type="SUPFAM" id="SSF82657">
    <property type="entry name" value="BolA-like"/>
    <property type="match status" value="1"/>
</dbReference>
<protein>
    <submittedName>
        <fullName evidence="3">BolA family transcriptional regulator</fullName>
    </submittedName>
</protein>
<evidence type="ECO:0000313" key="4">
    <source>
        <dbReference type="Proteomes" id="UP001165648"/>
    </source>
</evidence>
<evidence type="ECO:0000256" key="2">
    <source>
        <dbReference type="SAM" id="MobiDB-lite"/>
    </source>
</evidence>
<dbReference type="InterPro" id="IPR036065">
    <property type="entry name" value="BolA-like_sf"/>
</dbReference>
<proteinExistence type="inferred from homology"/>
<comment type="caution">
    <text evidence="3">The sequence shown here is derived from an EMBL/GenBank/DDBJ whole genome shotgun (WGS) entry which is preliminary data.</text>
</comment>
<dbReference type="InterPro" id="IPR002634">
    <property type="entry name" value="BolA"/>
</dbReference>
<accession>A0ABT3W7D0</accession>
<keyword evidence="4" id="KW-1185">Reference proteome</keyword>
<dbReference type="PIRSF" id="PIRSF003113">
    <property type="entry name" value="BolA"/>
    <property type="match status" value="1"/>
</dbReference>
<evidence type="ECO:0000313" key="3">
    <source>
        <dbReference type="EMBL" id="MCX5614284.1"/>
    </source>
</evidence>
<dbReference type="Proteomes" id="UP001165648">
    <property type="component" value="Unassembled WGS sequence"/>
</dbReference>
<dbReference type="RefSeq" id="WP_266106450.1">
    <property type="nucleotide sequence ID" value="NZ_JANIDW010000001.1"/>
</dbReference>
<comment type="similarity">
    <text evidence="1">Belongs to the BolA/IbaG family.</text>
</comment>
<dbReference type="Pfam" id="PF01722">
    <property type="entry name" value="BolA"/>
    <property type="match status" value="1"/>
</dbReference>
<organism evidence="3 4">
    <name type="scientific">Bombella saccharophila</name>
    <dbReference type="NCBI Taxonomy" id="2967338"/>
    <lineage>
        <taxon>Bacteria</taxon>
        <taxon>Pseudomonadati</taxon>
        <taxon>Pseudomonadota</taxon>
        <taxon>Alphaproteobacteria</taxon>
        <taxon>Acetobacterales</taxon>
        <taxon>Acetobacteraceae</taxon>
        <taxon>Bombella</taxon>
    </lineage>
</organism>